<dbReference type="PANTHER" id="PTHR35457:SF1">
    <property type="entry name" value="HEME A SYNTHASE"/>
    <property type="match status" value="1"/>
</dbReference>
<gene>
    <name evidence="13" type="ORF">AZI86_12665</name>
</gene>
<comment type="pathway">
    <text evidence="11">Porphyrin-containing compound metabolism.</text>
</comment>
<dbReference type="InterPro" id="IPR050450">
    <property type="entry name" value="COX15/CtaA_HemeA_synthase"/>
</dbReference>
<keyword evidence="8" id="KW-0350">Heme biosynthesis</keyword>
<dbReference type="PANTHER" id="PTHR35457">
    <property type="entry name" value="HEME A SYNTHASE"/>
    <property type="match status" value="1"/>
</dbReference>
<keyword evidence="3 12" id="KW-0812">Transmembrane</keyword>
<protein>
    <submittedName>
        <fullName evidence="13">Cytochrome aa3 controlling protein CtaA</fullName>
    </submittedName>
</protein>
<dbReference type="EMBL" id="LUKE01000003">
    <property type="protein sequence ID" value="KYG63676.1"/>
    <property type="molecule type" value="Genomic_DNA"/>
</dbReference>
<evidence type="ECO:0000256" key="9">
    <source>
        <dbReference type="ARBA" id="ARBA00023136"/>
    </source>
</evidence>
<keyword evidence="4" id="KW-0479">Metal-binding</keyword>
<keyword evidence="2" id="KW-1003">Cell membrane</keyword>
<feature type="transmembrane region" description="Helical" evidence="12">
    <location>
        <begin position="137"/>
        <end position="156"/>
    </location>
</feature>
<evidence type="ECO:0000256" key="12">
    <source>
        <dbReference type="SAM" id="Phobius"/>
    </source>
</evidence>
<dbReference type="Pfam" id="PF02628">
    <property type="entry name" value="COX15-CtaA"/>
    <property type="match status" value="1"/>
</dbReference>
<evidence type="ECO:0000256" key="8">
    <source>
        <dbReference type="ARBA" id="ARBA00023133"/>
    </source>
</evidence>
<keyword evidence="9 12" id="KW-0472">Membrane</keyword>
<feature type="transmembrane region" description="Helical" evidence="12">
    <location>
        <begin position="215"/>
        <end position="236"/>
    </location>
</feature>
<comment type="subcellular location">
    <subcellularLocation>
        <location evidence="1">Membrane</location>
        <topology evidence="1">Multi-pass membrane protein</topology>
    </subcellularLocation>
</comment>
<dbReference type="GO" id="GO:0016020">
    <property type="term" value="C:membrane"/>
    <property type="evidence" value="ECO:0007669"/>
    <property type="project" value="UniProtKB-SubCell"/>
</dbReference>
<dbReference type="Proteomes" id="UP000075320">
    <property type="component" value="Unassembled WGS sequence"/>
</dbReference>
<keyword evidence="5 12" id="KW-1133">Transmembrane helix</keyword>
<dbReference type="GO" id="GO:0016491">
    <property type="term" value="F:oxidoreductase activity"/>
    <property type="evidence" value="ECO:0007669"/>
    <property type="project" value="UniProtKB-KW"/>
</dbReference>
<evidence type="ECO:0000256" key="3">
    <source>
        <dbReference type="ARBA" id="ARBA00022692"/>
    </source>
</evidence>
<keyword evidence="10" id="KW-1015">Disulfide bond</keyword>
<evidence type="ECO:0000256" key="11">
    <source>
        <dbReference type="ARBA" id="ARBA00023444"/>
    </source>
</evidence>
<evidence type="ECO:0000256" key="5">
    <source>
        <dbReference type="ARBA" id="ARBA00022989"/>
    </source>
</evidence>
<dbReference type="GO" id="GO:0046872">
    <property type="term" value="F:metal ion binding"/>
    <property type="evidence" value="ECO:0007669"/>
    <property type="project" value="UniProtKB-KW"/>
</dbReference>
<keyword evidence="14" id="KW-1185">Reference proteome</keyword>
<feature type="transmembrane region" description="Helical" evidence="12">
    <location>
        <begin position="168"/>
        <end position="185"/>
    </location>
</feature>
<evidence type="ECO:0000313" key="14">
    <source>
        <dbReference type="Proteomes" id="UP000075320"/>
    </source>
</evidence>
<accession>A0A150WIY8</accession>
<evidence type="ECO:0000256" key="4">
    <source>
        <dbReference type="ARBA" id="ARBA00022723"/>
    </source>
</evidence>
<feature type="transmembrane region" description="Helical" evidence="12">
    <location>
        <begin position="64"/>
        <end position="81"/>
    </location>
</feature>
<keyword evidence="7" id="KW-0408">Iron</keyword>
<evidence type="ECO:0000313" key="13">
    <source>
        <dbReference type="EMBL" id="KYG63676.1"/>
    </source>
</evidence>
<feature type="transmembrane region" description="Helical" evidence="12">
    <location>
        <begin position="9"/>
        <end position="29"/>
    </location>
</feature>
<evidence type="ECO:0000256" key="1">
    <source>
        <dbReference type="ARBA" id="ARBA00004141"/>
    </source>
</evidence>
<feature type="transmembrane region" description="Helical" evidence="12">
    <location>
        <begin position="248"/>
        <end position="270"/>
    </location>
</feature>
<proteinExistence type="predicted"/>
<dbReference type="OrthoDB" id="5289690at2"/>
<comment type="caution">
    <text evidence="13">The sequence shown here is derived from an EMBL/GenBank/DDBJ whole genome shotgun (WGS) entry which is preliminary data.</text>
</comment>
<dbReference type="InterPro" id="IPR003780">
    <property type="entry name" value="COX15/CtaA_fam"/>
</dbReference>
<feature type="transmembrane region" description="Helical" evidence="12">
    <location>
        <begin position="276"/>
        <end position="296"/>
    </location>
</feature>
<keyword evidence="6" id="KW-0560">Oxidoreductase</keyword>
<dbReference type="RefSeq" id="WP_061835570.1">
    <property type="nucleotide sequence ID" value="NZ_LUKE01000003.1"/>
</dbReference>
<evidence type="ECO:0000256" key="10">
    <source>
        <dbReference type="ARBA" id="ARBA00023157"/>
    </source>
</evidence>
<feature type="transmembrane region" description="Helical" evidence="12">
    <location>
        <begin position="93"/>
        <end position="117"/>
    </location>
</feature>
<reference evidence="13 14" key="1">
    <citation type="submission" date="2016-03" db="EMBL/GenBank/DDBJ databases">
        <authorList>
            <person name="Ploux O."/>
        </authorList>
    </citation>
    <scope>NUCLEOTIDE SEQUENCE [LARGE SCALE GENOMIC DNA]</scope>
    <source>
        <strain evidence="13 14">R0</strain>
    </source>
</reference>
<evidence type="ECO:0000256" key="7">
    <source>
        <dbReference type="ARBA" id="ARBA00023004"/>
    </source>
</evidence>
<dbReference type="GO" id="GO:0006784">
    <property type="term" value="P:heme A biosynthetic process"/>
    <property type="evidence" value="ECO:0007669"/>
    <property type="project" value="InterPro"/>
</dbReference>
<organism evidence="13 14">
    <name type="scientific">Bdellovibrio bacteriovorus</name>
    <dbReference type="NCBI Taxonomy" id="959"/>
    <lineage>
        <taxon>Bacteria</taxon>
        <taxon>Pseudomonadati</taxon>
        <taxon>Bdellovibrionota</taxon>
        <taxon>Bdellovibrionia</taxon>
        <taxon>Bdellovibrionales</taxon>
        <taxon>Pseudobdellovibrionaceae</taxon>
        <taxon>Bdellovibrio</taxon>
    </lineage>
</organism>
<name>A0A150WIY8_BDEBC</name>
<evidence type="ECO:0000256" key="2">
    <source>
        <dbReference type="ARBA" id="ARBA00022475"/>
    </source>
</evidence>
<evidence type="ECO:0000256" key="6">
    <source>
        <dbReference type="ARBA" id="ARBA00023002"/>
    </source>
</evidence>
<dbReference type="AlphaFoldDB" id="A0A150WIY8"/>
<sequence>MTKPQYKKLAFSLLVYTILVILWGAWVRISHSGDGCGDTWPLCHGQLIPEAQRGKTWVEYGHRLMSGIYGFVVIYFWWAARKIYPQGHFARKMALATLFFMISEALLGAKLVLFGLVTDNDTPYRAFIMALHQLNSFMLTGVVALAMASALADTALPKPTPADKKYRWLPWIIVALGVTGAWASLSNQLFPTADWLSALADDFSSDSHYLVRLRVAHPILAITFGGGLALFFWLKAQTSESILIERRSYQMSLCLITGLIFGVLTLLLHAPVWMKIAHLALAHTIWVVLLQWVYFVRTHEVRLEKLAT</sequence>